<organism evidence="2 3">
    <name type="scientific">Extensimonas vulgaris</name>
    <dbReference type="NCBI Taxonomy" id="1031594"/>
    <lineage>
        <taxon>Bacteria</taxon>
        <taxon>Pseudomonadati</taxon>
        <taxon>Pseudomonadota</taxon>
        <taxon>Betaproteobacteria</taxon>
        <taxon>Burkholderiales</taxon>
        <taxon>Comamonadaceae</taxon>
        <taxon>Extensimonas</taxon>
    </lineage>
</organism>
<comment type="caution">
    <text evidence="2">The sequence shown here is derived from an EMBL/GenBank/DDBJ whole genome shotgun (WGS) entry which is preliminary data.</text>
</comment>
<reference evidence="2 3" key="1">
    <citation type="submission" date="2018-07" db="EMBL/GenBank/DDBJ databases">
        <title>Genomic Encyclopedia of Type Strains, Phase IV (KMG-IV): sequencing the most valuable type-strain genomes for metagenomic binning, comparative biology and taxonomic classification.</title>
        <authorList>
            <person name="Goeker M."/>
        </authorList>
    </citation>
    <scope>NUCLEOTIDE SEQUENCE [LARGE SCALE GENOMIC DNA]</scope>
    <source>
        <strain evidence="2 3">DSM 100911</strain>
    </source>
</reference>
<dbReference type="NCBIfam" id="NF043076">
    <property type="entry name" value="PHA_gran_PhaM"/>
    <property type="match status" value="1"/>
</dbReference>
<name>A0A369ALN0_9BURK</name>
<feature type="compositionally biased region" description="Low complexity" evidence="1">
    <location>
        <begin position="134"/>
        <end position="146"/>
    </location>
</feature>
<evidence type="ECO:0000313" key="2">
    <source>
        <dbReference type="EMBL" id="RCX10023.1"/>
    </source>
</evidence>
<dbReference type="RefSeq" id="WP_144686962.1">
    <property type="nucleotide sequence ID" value="NZ_QPJU01000003.1"/>
</dbReference>
<protein>
    <submittedName>
        <fullName evidence="2">Uncharacterized protein</fullName>
    </submittedName>
</protein>
<keyword evidence="3" id="KW-1185">Reference proteome</keyword>
<proteinExistence type="predicted"/>
<gene>
    <name evidence="2" type="ORF">DFR45_1037</name>
</gene>
<dbReference type="InterPro" id="IPR050026">
    <property type="entry name" value="PHA_gran_PhaM_N"/>
</dbReference>
<sequence length="283" mass="29270">MGDTPQWSFSAMVPGFDFLQNLVKGASGGRGQMPHLASWVAPTIDVQELQKRIDDLKAVQFWLEQNARALAATVQALEVQKMTLSALQGMNVGFADMVQNFQQGKSAPANAPATPAKPSEPAQTPKAASEGSKPDAPSADAQTAQAASMLDPMQWWGALTQQFQNIATQALQEMAAPAAQGAPASVQEALQSAAGAASQMGQMAAQSWQGMQEAAQKMAQAATVQKTAPGVQENATASRKSPASKGVARKGAAPAPAPAQARRPASKKAAAPARKSATGKSAR</sequence>
<dbReference type="Proteomes" id="UP000252174">
    <property type="component" value="Unassembled WGS sequence"/>
</dbReference>
<accession>A0A369ALN0</accession>
<dbReference type="EMBL" id="QPJU01000003">
    <property type="protein sequence ID" value="RCX10023.1"/>
    <property type="molecule type" value="Genomic_DNA"/>
</dbReference>
<feature type="region of interest" description="Disordered" evidence="1">
    <location>
        <begin position="105"/>
        <end position="146"/>
    </location>
</feature>
<feature type="compositionally biased region" description="Low complexity" evidence="1">
    <location>
        <begin position="249"/>
        <end position="276"/>
    </location>
</feature>
<dbReference type="AlphaFoldDB" id="A0A369ALN0"/>
<dbReference type="OrthoDB" id="8566581at2"/>
<evidence type="ECO:0000256" key="1">
    <source>
        <dbReference type="SAM" id="MobiDB-lite"/>
    </source>
</evidence>
<evidence type="ECO:0000313" key="3">
    <source>
        <dbReference type="Proteomes" id="UP000252174"/>
    </source>
</evidence>
<feature type="compositionally biased region" description="Low complexity" evidence="1">
    <location>
        <begin position="107"/>
        <end position="117"/>
    </location>
</feature>
<feature type="region of interest" description="Disordered" evidence="1">
    <location>
        <begin position="220"/>
        <end position="283"/>
    </location>
</feature>